<dbReference type="RefSeq" id="WP_014455316.1">
    <property type="nucleotide sequence ID" value="NC_017098.1"/>
</dbReference>
<proteinExistence type="predicted"/>
<keyword evidence="2" id="KW-1185">Reference proteome</keyword>
<evidence type="ECO:0000313" key="1">
    <source>
        <dbReference type="EMBL" id="AFG37328.1"/>
    </source>
</evidence>
<dbReference type="Proteomes" id="UP000007383">
    <property type="component" value="Chromosome"/>
</dbReference>
<name>H9UII5_SPIAZ</name>
<accession>H9UII5</accession>
<gene>
    <name evidence="1" type="ordered locus">Spiaf_1253</name>
</gene>
<dbReference type="InterPro" id="IPR018679">
    <property type="entry name" value="DUF2161"/>
</dbReference>
<dbReference type="KEGG" id="sfc:Spiaf_1253"/>
<dbReference type="AlphaFoldDB" id="H9UII5"/>
<evidence type="ECO:0000313" key="2">
    <source>
        <dbReference type="Proteomes" id="UP000007383"/>
    </source>
</evidence>
<dbReference type="EMBL" id="CP003282">
    <property type="protein sequence ID" value="AFG37328.1"/>
    <property type="molecule type" value="Genomic_DNA"/>
</dbReference>
<reference evidence="2" key="1">
    <citation type="journal article" date="2013" name="Stand. Genomic Sci.">
        <title>Complete genome sequence of the halophilic bacterium Spirochaeta africana type strain (Z-7692(T)) from the alkaline Lake Magadi in the East African Rift.</title>
        <authorList>
            <person name="Liolos K."/>
            <person name="Abt B."/>
            <person name="Scheuner C."/>
            <person name="Teshima H."/>
            <person name="Held B."/>
            <person name="Lapidus A."/>
            <person name="Nolan M."/>
            <person name="Lucas S."/>
            <person name="Deshpande S."/>
            <person name="Cheng J.F."/>
            <person name="Tapia R."/>
            <person name="Goodwin L.A."/>
            <person name="Pitluck S."/>
            <person name="Pagani I."/>
            <person name="Ivanova N."/>
            <person name="Mavromatis K."/>
            <person name="Mikhailova N."/>
            <person name="Huntemann M."/>
            <person name="Pati A."/>
            <person name="Chen A."/>
            <person name="Palaniappan K."/>
            <person name="Land M."/>
            <person name="Rohde M."/>
            <person name="Tindall B.J."/>
            <person name="Detter J.C."/>
            <person name="Goker M."/>
            <person name="Bristow J."/>
            <person name="Eisen J.A."/>
            <person name="Markowitz V."/>
            <person name="Hugenholtz P."/>
            <person name="Woyke T."/>
            <person name="Klenk H.P."/>
            <person name="Kyrpides N.C."/>
        </authorList>
    </citation>
    <scope>NUCLEOTIDE SEQUENCE</scope>
    <source>
        <strain evidence="2">ATCC 700263 / DSM 8902 / Z-7692</strain>
    </source>
</reference>
<sequence length="238" mass="26783">MTALHSLRETELYPPVQEYLCSLGYQVVGEAAGCDIAAWHGNELVAIELKSAINLKLILQAVERQESCDSVYLAVPVVGSGYPANYRAKLRLIKRLELGLLLVRFLQHRTRVELVCHPAARESRRNNPRRRAILREIHGRSGDHTPGGTRGKVVTAYREEALYLAWLLQDSQGMSPAECRQRGGSPKAAAILRDNHYGWFERIRRGVYRLHPAGTAALQEYQQVIASWDTPEQQPLPP</sequence>
<dbReference type="OrthoDB" id="9795163at2"/>
<dbReference type="STRING" id="889378.Spiaf_1253"/>
<protein>
    <submittedName>
        <fullName evidence="1">Uncharacterized protein</fullName>
    </submittedName>
</protein>
<dbReference type="HOGENOM" id="CLU_075295_0_0_12"/>
<dbReference type="eggNOG" id="COG5482">
    <property type="taxonomic scope" value="Bacteria"/>
</dbReference>
<dbReference type="Pfam" id="PF09929">
    <property type="entry name" value="DUF2161"/>
    <property type="match status" value="1"/>
</dbReference>
<organism evidence="1 2">
    <name type="scientific">Spirochaeta africana (strain ATCC 700263 / DSM 8902 / Z-7692)</name>
    <dbReference type="NCBI Taxonomy" id="889378"/>
    <lineage>
        <taxon>Bacteria</taxon>
        <taxon>Pseudomonadati</taxon>
        <taxon>Spirochaetota</taxon>
        <taxon>Spirochaetia</taxon>
        <taxon>Spirochaetales</taxon>
        <taxon>Spirochaetaceae</taxon>
        <taxon>Spirochaeta</taxon>
    </lineage>
</organism>
<dbReference type="PATRIC" id="fig|889378.3.peg.1256"/>